<dbReference type="RefSeq" id="WP_011212561.1">
    <property type="nucleotide sequence ID" value="NZ_LN681226.1"/>
</dbReference>
<dbReference type="InterPro" id="IPR014825">
    <property type="entry name" value="DNA_alkylation"/>
</dbReference>
<geneLocation type="plasmid" evidence="1 2">
    <name>II</name>
</geneLocation>
<dbReference type="KEGG" id="lha:LHA_pA0064"/>
<dbReference type="CDD" id="cd06561">
    <property type="entry name" value="AlkD_like"/>
    <property type="match status" value="1"/>
</dbReference>
<evidence type="ECO:0000313" key="1">
    <source>
        <dbReference type="EMBL" id="CEK12312.1"/>
    </source>
</evidence>
<name>A0A0A8UYV6_LEGHA</name>
<sequence>MTTTPIIDSLIKLQSELEPLKKPASEQKATYYKTGPGDYAEHDQFIGVSVPDLRKIAKRYQELPLLLLQELLYSPINEERLLALLILVTRYQRGDADLQQTIFQFYLTHINQVNNWNLVDASAHWIMGAHLLKEDKTFLSTLAESTNLWEKRIAIVATWYFIRNDSFECTLKLAEKLLCDHHDLIHKAVGWMLREVGKRNQSILIEFLNRHAYQMPRTMLRYAIERLMPTTRKTYLLAKKQILDSEI</sequence>
<gene>
    <name evidence="1" type="ORF">LHA_pA0064</name>
</gene>
<dbReference type="PANTHER" id="PTHR34070:SF1">
    <property type="entry name" value="DNA ALKYLATION REPAIR PROTEIN"/>
    <property type="match status" value="1"/>
</dbReference>
<dbReference type="OrthoDB" id="9775346at2"/>
<dbReference type="Gene3D" id="1.25.10.90">
    <property type="match status" value="1"/>
</dbReference>
<keyword evidence="2" id="KW-1185">Reference proteome</keyword>
<organism evidence="1 2">
    <name type="scientific">Legionella hackeliae</name>
    <dbReference type="NCBI Taxonomy" id="449"/>
    <lineage>
        <taxon>Bacteria</taxon>
        <taxon>Pseudomonadati</taxon>
        <taxon>Pseudomonadota</taxon>
        <taxon>Gammaproteobacteria</taxon>
        <taxon>Legionellales</taxon>
        <taxon>Legionellaceae</taxon>
        <taxon>Legionella</taxon>
    </lineage>
</organism>
<evidence type="ECO:0000313" key="2">
    <source>
        <dbReference type="Proteomes" id="UP000032803"/>
    </source>
</evidence>
<protein>
    <submittedName>
        <fullName evidence="1">DNA alkylation repair enzyme</fullName>
    </submittedName>
</protein>
<dbReference type="PANTHER" id="PTHR34070">
    <property type="entry name" value="ARMADILLO-TYPE FOLD"/>
    <property type="match status" value="1"/>
</dbReference>
<dbReference type="EMBL" id="LN681226">
    <property type="protein sequence ID" value="CEK12312.1"/>
    <property type="molecule type" value="Genomic_DNA"/>
</dbReference>
<proteinExistence type="predicted"/>
<dbReference type="AlphaFoldDB" id="A0A0A8UYV6"/>
<dbReference type="SUPFAM" id="SSF48371">
    <property type="entry name" value="ARM repeat"/>
    <property type="match status" value="1"/>
</dbReference>
<reference evidence="2" key="1">
    <citation type="submission" date="2014-09" db="EMBL/GenBank/DDBJ databases">
        <authorList>
            <person name="Gomez-Valero L."/>
        </authorList>
    </citation>
    <scope>NUCLEOTIDE SEQUENCE [LARGE SCALE GENOMIC DNA]</scope>
    <source>
        <strain evidence="2">ATCC35250</strain>
        <plasmid evidence="2">II</plasmid>
    </source>
</reference>
<accession>A0A0A8UYV6</accession>
<dbReference type="Pfam" id="PF08713">
    <property type="entry name" value="DNA_alkylation"/>
    <property type="match status" value="1"/>
</dbReference>
<dbReference type="HOGENOM" id="CLU_079880_0_0_6"/>
<dbReference type="InterPro" id="IPR016024">
    <property type="entry name" value="ARM-type_fold"/>
</dbReference>
<keyword evidence="1" id="KW-0614">Plasmid</keyword>
<dbReference type="Proteomes" id="UP000032803">
    <property type="component" value="Plasmid II"/>
</dbReference>